<dbReference type="AlphaFoldDB" id="A0A067TFT4"/>
<keyword evidence="3" id="KW-1185">Reference proteome</keyword>
<dbReference type="HOGENOM" id="CLU_1161216_0_0_1"/>
<keyword evidence="1" id="KW-0472">Membrane</keyword>
<proteinExistence type="predicted"/>
<reference evidence="3" key="1">
    <citation type="journal article" date="2014" name="Proc. Natl. Acad. Sci. U.S.A.">
        <title>Extensive sampling of basidiomycete genomes demonstrates inadequacy of the white-rot/brown-rot paradigm for wood decay fungi.</title>
        <authorList>
            <person name="Riley R."/>
            <person name="Salamov A.A."/>
            <person name="Brown D.W."/>
            <person name="Nagy L.G."/>
            <person name="Floudas D."/>
            <person name="Held B.W."/>
            <person name="Levasseur A."/>
            <person name="Lombard V."/>
            <person name="Morin E."/>
            <person name="Otillar R."/>
            <person name="Lindquist E.A."/>
            <person name="Sun H."/>
            <person name="LaButti K.M."/>
            <person name="Schmutz J."/>
            <person name="Jabbour D."/>
            <person name="Luo H."/>
            <person name="Baker S.E."/>
            <person name="Pisabarro A.G."/>
            <person name="Walton J.D."/>
            <person name="Blanchette R.A."/>
            <person name="Henrissat B."/>
            <person name="Martin F."/>
            <person name="Cullen D."/>
            <person name="Hibbett D.S."/>
            <person name="Grigoriev I.V."/>
        </authorList>
    </citation>
    <scope>NUCLEOTIDE SEQUENCE [LARGE SCALE GENOMIC DNA]</scope>
    <source>
        <strain evidence="3">CBS 339.88</strain>
    </source>
</reference>
<protein>
    <submittedName>
        <fullName evidence="2">Uncharacterized protein</fullName>
    </submittedName>
</protein>
<organism evidence="2 3">
    <name type="scientific">Galerina marginata (strain CBS 339.88)</name>
    <dbReference type="NCBI Taxonomy" id="685588"/>
    <lineage>
        <taxon>Eukaryota</taxon>
        <taxon>Fungi</taxon>
        <taxon>Dikarya</taxon>
        <taxon>Basidiomycota</taxon>
        <taxon>Agaricomycotina</taxon>
        <taxon>Agaricomycetes</taxon>
        <taxon>Agaricomycetidae</taxon>
        <taxon>Agaricales</taxon>
        <taxon>Agaricineae</taxon>
        <taxon>Strophariaceae</taxon>
        <taxon>Galerina</taxon>
    </lineage>
</organism>
<sequence length="239" mass="26090">MSLSQNRLLETSAQQPPLSLVHNTRRGVFELSPGRLDSTPGFATSANMATRSRFKLIFSNFWTQLYILAMTLSTFGLHHLLYKQMAFPSTRLSGRMNSMNSCDRALDIKATGFISGYDQWSSNIKQMIRIWRIVRKGCALLVPLSLALFQVSGVNNNIYARATALAAFLLLSYSDASRSESSAPARTMKGSSQSSQSTCAGGQNPFLVPLFNQVTGSSAQVIPHGTFLTSSTAPTHALL</sequence>
<evidence type="ECO:0000313" key="2">
    <source>
        <dbReference type="EMBL" id="KDR78774.1"/>
    </source>
</evidence>
<keyword evidence="1" id="KW-1133">Transmembrane helix</keyword>
<evidence type="ECO:0000313" key="3">
    <source>
        <dbReference type="Proteomes" id="UP000027222"/>
    </source>
</evidence>
<gene>
    <name evidence="2" type="ORF">GALMADRAFT_154703</name>
</gene>
<dbReference type="Proteomes" id="UP000027222">
    <property type="component" value="Unassembled WGS sequence"/>
</dbReference>
<accession>A0A067TFT4</accession>
<name>A0A067TFT4_GALM3</name>
<evidence type="ECO:0000256" key="1">
    <source>
        <dbReference type="SAM" id="Phobius"/>
    </source>
</evidence>
<feature type="transmembrane region" description="Helical" evidence="1">
    <location>
        <begin position="61"/>
        <end position="82"/>
    </location>
</feature>
<dbReference type="EMBL" id="KL142374">
    <property type="protein sequence ID" value="KDR78774.1"/>
    <property type="molecule type" value="Genomic_DNA"/>
</dbReference>
<keyword evidence="1" id="KW-0812">Transmembrane</keyword>